<dbReference type="Gene3D" id="3.50.30.30">
    <property type="match status" value="1"/>
</dbReference>
<comment type="similarity">
    <text evidence="1">Belongs to the peptidase S8 family.</text>
</comment>
<dbReference type="Gene3D" id="3.40.50.200">
    <property type="entry name" value="Peptidase S8/S53 domain"/>
    <property type="match status" value="1"/>
</dbReference>
<keyword evidence="2" id="KW-0732">Signal</keyword>
<protein>
    <submittedName>
        <fullName evidence="3">Uncharacterized protein</fullName>
    </submittedName>
</protein>
<dbReference type="AlphaFoldDB" id="A0A6A2WV45"/>
<dbReference type="Proteomes" id="UP000436088">
    <property type="component" value="Unassembled WGS sequence"/>
</dbReference>
<name>A0A6A2WV45_HIBSY</name>
<evidence type="ECO:0000313" key="3">
    <source>
        <dbReference type="EMBL" id="KAE8665128.1"/>
    </source>
</evidence>
<dbReference type="GO" id="GO:0006508">
    <property type="term" value="P:proteolysis"/>
    <property type="evidence" value="ECO:0007669"/>
    <property type="project" value="InterPro"/>
</dbReference>
<evidence type="ECO:0000256" key="2">
    <source>
        <dbReference type="ARBA" id="ARBA00022729"/>
    </source>
</evidence>
<dbReference type="EMBL" id="VEPZ02001628">
    <property type="protein sequence ID" value="KAE8665128.1"/>
    <property type="molecule type" value="Genomic_DNA"/>
</dbReference>
<dbReference type="InterPro" id="IPR036852">
    <property type="entry name" value="Peptidase_S8/S53_dom_sf"/>
</dbReference>
<dbReference type="InterPro" id="IPR045051">
    <property type="entry name" value="SBT"/>
</dbReference>
<sequence>MFLNPLLHLQIPIGSTARFSNTFQVEEKMVVCDRGVNGRTEKGVAIKEVWLCCHDISQYRDKPRGISVDTHVLPATEIGYAEAEPLKTYMNTIRHPRARIIFGGTTVGRSRAPEVQQAFRKIIQELISTLCPVLPWHAAMPAHAIGIAALLHSAHPGWIPAAIKSAIMTSATIGENLLRKTAIG</sequence>
<organism evidence="3 4">
    <name type="scientific">Hibiscus syriacus</name>
    <name type="common">Rose of Sharon</name>
    <dbReference type="NCBI Taxonomy" id="106335"/>
    <lineage>
        <taxon>Eukaryota</taxon>
        <taxon>Viridiplantae</taxon>
        <taxon>Streptophyta</taxon>
        <taxon>Embryophyta</taxon>
        <taxon>Tracheophyta</taxon>
        <taxon>Spermatophyta</taxon>
        <taxon>Magnoliopsida</taxon>
        <taxon>eudicotyledons</taxon>
        <taxon>Gunneridae</taxon>
        <taxon>Pentapetalae</taxon>
        <taxon>rosids</taxon>
        <taxon>malvids</taxon>
        <taxon>Malvales</taxon>
        <taxon>Malvaceae</taxon>
        <taxon>Malvoideae</taxon>
        <taxon>Hibiscus</taxon>
    </lineage>
</organism>
<dbReference type="CDD" id="cd02120">
    <property type="entry name" value="PA_subtilisin_like"/>
    <property type="match status" value="1"/>
</dbReference>
<proteinExistence type="inferred from homology"/>
<comment type="caution">
    <text evidence="3">The sequence shown here is derived from an EMBL/GenBank/DDBJ whole genome shotgun (WGS) entry which is preliminary data.</text>
</comment>
<dbReference type="SUPFAM" id="SSF52743">
    <property type="entry name" value="Subtilisin-like"/>
    <property type="match status" value="1"/>
</dbReference>
<keyword evidence="4" id="KW-1185">Reference proteome</keyword>
<evidence type="ECO:0000256" key="1">
    <source>
        <dbReference type="ARBA" id="ARBA00011073"/>
    </source>
</evidence>
<evidence type="ECO:0000313" key="4">
    <source>
        <dbReference type="Proteomes" id="UP000436088"/>
    </source>
</evidence>
<gene>
    <name evidence="3" type="ORF">F3Y22_tig00112673pilonHSYRG00047</name>
</gene>
<dbReference type="PANTHER" id="PTHR10795">
    <property type="entry name" value="PROPROTEIN CONVERTASE SUBTILISIN/KEXIN"/>
    <property type="match status" value="1"/>
</dbReference>
<dbReference type="GO" id="GO:0004252">
    <property type="term" value="F:serine-type endopeptidase activity"/>
    <property type="evidence" value="ECO:0007669"/>
    <property type="project" value="InterPro"/>
</dbReference>
<accession>A0A6A2WV45</accession>
<reference evidence="3" key="1">
    <citation type="submission" date="2019-09" db="EMBL/GenBank/DDBJ databases">
        <title>Draft genome information of white flower Hibiscus syriacus.</title>
        <authorList>
            <person name="Kim Y.-M."/>
        </authorList>
    </citation>
    <scope>NUCLEOTIDE SEQUENCE [LARGE SCALE GENOMIC DNA]</scope>
    <source>
        <strain evidence="3">YM2019G1</strain>
    </source>
</reference>